<feature type="compositionally biased region" description="Basic and acidic residues" evidence="1">
    <location>
        <begin position="103"/>
        <end position="116"/>
    </location>
</feature>
<evidence type="ECO:0000256" key="1">
    <source>
        <dbReference type="SAM" id="MobiDB-lite"/>
    </source>
</evidence>
<reference evidence="2" key="1">
    <citation type="submission" date="2020-01" db="EMBL/GenBank/DDBJ databases">
        <authorList>
            <person name="Qin S."/>
        </authorList>
    </citation>
    <scope>NUCLEOTIDE SEQUENCE</scope>
    <source>
        <strain evidence="2">CVir17-16-YZ6g</strain>
        <plasmid evidence="2">p17-15-vir-like</plasmid>
    </source>
</reference>
<keyword evidence="2" id="KW-0695">RNA-directed DNA polymerase</keyword>
<protein>
    <submittedName>
        <fullName evidence="2">Retron-type RNA-directed DNA polymerase</fullName>
        <ecNumber evidence="2">2.7.7.49</ecNumber>
    </submittedName>
</protein>
<sequence length="160" mass="18054">MMYGEEKSDSLIVAAKQANNPKGAESVERRSGAKGNAEQPHMRRTQSRESMSQRLSRVREAAKQRKKRTVYSIVPPADSRSTGSRIPLPEQESGRRSGWHQVDGLRRKHEEQHNRSAPEATSGQLQGAARQASLHPKSGWKNNARSASPRWRTRSSSMRW</sequence>
<accession>A0A8B0SPE9</accession>
<feature type="region of interest" description="Disordered" evidence="1">
    <location>
        <begin position="1"/>
        <end position="160"/>
    </location>
</feature>
<keyword evidence="2" id="KW-0548">Nucleotidyltransferase</keyword>
<geneLocation type="plasmid" evidence="2">
    <name>p17-15-vir-like</name>
</geneLocation>
<dbReference type="EC" id="2.7.7.49" evidence="2"/>
<name>A0A8B0SPE9_KLEPN</name>
<evidence type="ECO:0000313" key="2">
    <source>
        <dbReference type="EMBL" id="QTX14123.1"/>
    </source>
</evidence>
<dbReference type="GO" id="GO:0003964">
    <property type="term" value="F:RNA-directed DNA polymerase activity"/>
    <property type="evidence" value="ECO:0007669"/>
    <property type="project" value="UniProtKB-KW"/>
</dbReference>
<proteinExistence type="predicted"/>
<dbReference type="EMBL" id="MN956836">
    <property type="protein sequence ID" value="QTX14123.1"/>
    <property type="molecule type" value="Genomic_DNA"/>
</dbReference>
<keyword evidence="2" id="KW-0808">Transferase</keyword>
<organism evidence="2">
    <name type="scientific">Klebsiella pneumoniae</name>
    <dbReference type="NCBI Taxonomy" id="573"/>
    <lineage>
        <taxon>Bacteria</taxon>
        <taxon>Pseudomonadati</taxon>
        <taxon>Pseudomonadota</taxon>
        <taxon>Gammaproteobacteria</taxon>
        <taxon>Enterobacterales</taxon>
        <taxon>Enterobacteriaceae</taxon>
        <taxon>Klebsiella/Raoultella group</taxon>
        <taxon>Klebsiella</taxon>
        <taxon>Klebsiella pneumoniae complex</taxon>
    </lineage>
</organism>
<keyword evidence="2" id="KW-0614">Plasmid</keyword>
<dbReference type="AlphaFoldDB" id="A0A8B0SPE9"/>